<proteinExistence type="predicted"/>
<keyword evidence="2" id="KW-1185">Reference proteome</keyword>
<dbReference type="EMBL" id="JANCPR020000069">
    <property type="protein sequence ID" value="MDJ1137937.1"/>
    <property type="molecule type" value="Genomic_DNA"/>
</dbReference>
<name>A0ABT7AA63_9ACTN</name>
<sequence length="358" mass="38690">MKVVVYPADRYGCGHFRMIWPAQQLAATGHDVRVVTPEQRRVRMVMDGDRVTDVLVEADVVVMQRVTHRWQADAVAVMRAKGIAVVVDIDDDLTAVHPSNPAWASLHPAAGVRAGAGVAPSPHSWRNLTTACRNASLVTVSTPALLPVYSAHGRGHVLPNYLPPSYFGLPRTDSDTIGWPAALHSHPNDPEVLGGAIARLVGEGGEFVMRGDPRGAGRALGLSSDPPGAAVPVEEWPRAVAELGIGIAPLADTKFNAAKSWLKPLEMSALGVPWVASPRAEYRRLHELGAGLLADRSRTWHRELKRLRESAALRAELSEAGRQVADGLRLADHAWRWADAWQRAADIQAATPRPTVPV</sequence>
<dbReference type="SUPFAM" id="SSF53756">
    <property type="entry name" value="UDP-Glycosyltransferase/glycogen phosphorylase"/>
    <property type="match status" value="1"/>
</dbReference>
<organism evidence="1 2">
    <name type="scientific">Streptomyces iconiensis</name>
    <dbReference type="NCBI Taxonomy" id="1384038"/>
    <lineage>
        <taxon>Bacteria</taxon>
        <taxon>Bacillati</taxon>
        <taxon>Actinomycetota</taxon>
        <taxon>Actinomycetes</taxon>
        <taxon>Kitasatosporales</taxon>
        <taxon>Streptomycetaceae</taxon>
        <taxon>Streptomyces</taxon>
    </lineage>
</organism>
<dbReference type="Gene3D" id="3.40.50.2000">
    <property type="entry name" value="Glycogen Phosphorylase B"/>
    <property type="match status" value="1"/>
</dbReference>
<gene>
    <name evidence="1" type="ORF">NMN56_039470</name>
</gene>
<evidence type="ECO:0000313" key="2">
    <source>
        <dbReference type="Proteomes" id="UP001214441"/>
    </source>
</evidence>
<dbReference type="Proteomes" id="UP001214441">
    <property type="component" value="Unassembled WGS sequence"/>
</dbReference>
<evidence type="ECO:0008006" key="3">
    <source>
        <dbReference type="Google" id="ProtNLM"/>
    </source>
</evidence>
<accession>A0ABT7AA63</accession>
<dbReference type="RefSeq" id="WP_274039028.1">
    <property type="nucleotide sequence ID" value="NZ_JANCPR020000069.1"/>
</dbReference>
<comment type="caution">
    <text evidence="1">The sequence shown here is derived from an EMBL/GenBank/DDBJ whole genome shotgun (WGS) entry which is preliminary data.</text>
</comment>
<protein>
    <recommendedName>
        <fullName evidence="3">Glycosyltransferase</fullName>
    </recommendedName>
</protein>
<evidence type="ECO:0000313" key="1">
    <source>
        <dbReference type="EMBL" id="MDJ1137937.1"/>
    </source>
</evidence>
<reference evidence="1 2" key="1">
    <citation type="submission" date="2023-05" db="EMBL/GenBank/DDBJ databases">
        <title>Streptantibioticus silvisoli sp. nov., acidotolerant actinomycetes 1 from pine litter.</title>
        <authorList>
            <person name="Swiecimska M."/>
            <person name="Golinska P."/>
            <person name="Sangal V."/>
            <person name="Wachnowicz B."/>
            <person name="Goodfellow M."/>
        </authorList>
    </citation>
    <scope>NUCLEOTIDE SEQUENCE [LARGE SCALE GENOMIC DNA]</scope>
    <source>
        <strain evidence="1 2">DSM 42109</strain>
    </source>
</reference>